<comment type="caution">
    <text evidence="1">The sequence shown here is derived from an EMBL/GenBank/DDBJ whole genome shotgun (WGS) entry which is preliminary data.</text>
</comment>
<dbReference type="EMBL" id="JAUCMV010000002">
    <property type="protein sequence ID" value="KAK0419639.1"/>
    <property type="molecule type" value="Genomic_DNA"/>
</dbReference>
<accession>A0AA39IAD1</accession>
<protein>
    <submittedName>
        <fullName evidence="1">Uncharacterized protein</fullName>
    </submittedName>
</protein>
<gene>
    <name evidence="1" type="ORF">QR680_014248</name>
</gene>
<evidence type="ECO:0000313" key="1">
    <source>
        <dbReference type="EMBL" id="KAK0419639.1"/>
    </source>
</evidence>
<reference evidence="1" key="1">
    <citation type="submission" date="2023-06" db="EMBL/GenBank/DDBJ databases">
        <title>Genomic analysis of the entomopathogenic nematode Steinernema hermaphroditum.</title>
        <authorList>
            <person name="Schwarz E.M."/>
            <person name="Heppert J.K."/>
            <person name="Baniya A."/>
            <person name="Schwartz H.T."/>
            <person name="Tan C.-H."/>
            <person name="Antoshechkin I."/>
            <person name="Sternberg P.W."/>
            <person name="Goodrich-Blair H."/>
            <person name="Dillman A.R."/>
        </authorList>
    </citation>
    <scope>NUCLEOTIDE SEQUENCE</scope>
    <source>
        <strain evidence="1">PS9179</strain>
        <tissue evidence="1">Whole animal</tissue>
    </source>
</reference>
<dbReference type="AlphaFoldDB" id="A0AA39IAD1"/>
<name>A0AA39IAD1_9BILA</name>
<proteinExistence type="predicted"/>
<sequence length="199" mass="22950">MAVQSLVDKCVIDLAINYKSPIYGIPFYLLHRIMMCRASLEILAEQYHNCLDLQKNASKIHFKPNGMIALSATLKNLPPAHRLMFALRTEEDFNNEELFKQLSPKDKRWFLDVSREDTIVRINWLLLMGCVYEIGPELFDAVNICVERKAVTTLGKLLSSIEVLSPWLASWIMGNLPTQTSMEMRMWIESFLSQLLENP</sequence>
<dbReference type="Proteomes" id="UP001175271">
    <property type="component" value="Unassembled WGS sequence"/>
</dbReference>
<evidence type="ECO:0000313" key="2">
    <source>
        <dbReference type="Proteomes" id="UP001175271"/>
    </source>
</evidence>
<organism evidence="1 2">
    <name type="scientific">Steinernema hermaphroditum</name>
    <dbReference type="NCBI Taxonomy" id="289476"/>
    <lineage>
        <taxon>Eukaryota</taxon>
        <taxon>Metazoa</taxon>
        <taxon>Ecdysozoa</taxon>
        <taxon>Nematoda</taxon>
        <taxon>Chromadorea</taxon>
        <taxon>Rhabditida</taxon>
        <taxon>Tylenchina</taxon>
        <taxon>Panagrolaimomorpha</taxon>
        <taxon>Strongyloidoidea</taxon>
        <taxon>Steinernematidae</taxon>
        <taxon>Steinernema</taxon>
    </lineage>
</organism>
<keyword evidence="2" id="KW-1185">Reference proteome</keyword>